<feature type="domain" description="Amidohydrolase-related" evidence="1">
    <location>
        <begin position="6"/>
        <end position="279"/>
    </location>
</feature>
<dbReference type="PANTHER" id="PTHR35563:SF2">
    <property type="entry name" value="BARREL METAL-DEPENDENT HYDROLASE, PUTATIVE (AFU_ORTHOLOGUE AFUA_1G16240)-RELATED"/>
    <property type="match status" value="1"/>
</dbReference>
<protein>
    <recommendedName>
        <fullName evidence="1">Amidohydrolase-related domain-containing protein</fullName>
    </recommendedName>
</protein>
<dbReference type="Pfam" id="PF04909">
    <property type="entry name" value="Amidohydro_2"/>
    <property type="match status" value="1"/>
</dbReference>
<dbReference type="PANTHER" id="PTHR35563">
    <property type="entry name" value="BARREL METAL-DEPENDENT HYDROLASE, PUTATIVE (AFU_ORTHOLOGUE AFUA_1G16240)-RELATED"/>
    <property type="match status" value="1"/>
</dbReference>
<keyword evidence="3" id="KW-1185">Reference proteome</keyword>
<evidence type="ECO:0000313" key="3">
    <source>
        <dbReference type="Proteomes" id="UP000251341"/>
    </source>
</evidence>
<evidence type="ECO:0000313" key="2">
    <source>
        <dbReference type="EMBL" id="PUE60693.1"/>
    </source>
</evidence>
<proteinExistence type="predicted"/>
<accession>A0A315ESF3</accession>
<sequence length="279" mass="30825">MLTGGCDTHVHVIGEAKAYPMVADRHYTPGLADVADLQAHLKRLGLTRAVIIQPSVYGTDNQCLLDALSAMVGHARGVAVLDAPTSTTALQALDAQGVRGIRLNLESAGEHNSAKLQAALQTWAPRLADLGWHLQIYAPLTVTLSCTPLIARFPVPVVLDHFALWNDASCTSPESKCLLDLLARGKIYIKLSASYRSPMKDAQALHAVSQRLLATRPDRLLWASDWPHTNREPGRSPHEVSCYRDIKAESLQHELWQWLPTPEARQQVLIDNPNQLYRF</sequence>
<dbReference type="EMBL" id="NESP01000001">
    <property type="protein sequence ID" value="PUE60693.1"/>
    <property type="molecule type" value="Genomic_DNA"/>
</dbReference>
<dbReference type="InterPro" id="IPR052358">
    <property type="entry name" value="Aro_Compnd_Degr_Hydrolases"/>
</dbReference>
<gene>
    <name evidence="2" type="ORF">B9Z44_03570</name>
</gene>
<dbReference type="GO" id="GO:0016787">
    <property type="term" value="F:hydrolase activity"/>
    <property type="evidence" value="ECO:0007669"/>
    <property type="project" value="InterPro"/>
</dbReference>
<reference evidence="2 3" key="1">
    <citation type="submission" date="2017-04" db="EMBL/GenBank/DDBJ databases">
        <title>Unexpected and diverse lifestyles within the genus Limnohabitans.</title>
        <authorList>
            <person name="Kasalicky V."/>
            <person name="Mehrshad M."/>
            <person name="Andrei S.-A."/>
            <person name="Salcher M."/>
            <person name="Kratochvilova H."/>
            <person name="Simek K."/>
            <person name="Ghai R."/>
        </authorList>
    </citation>
    <scope>NUCLEOTIDE SEQUENCE [LARGE SCALE GENOMIC DNA]</scope>
    <source>
        <strain evidence="2 3">MWH-C5</strain>
    </source>
</reference>
<evidence type="ECO:0000259" key="1">
    <source>
        <dbReference type="Pfam" id="PF04909"/>
    </source>
</evidence>
<comment type="caution">
    <text evidence="2">The sequence shown here is derived from an EMBL/GenBank/DDBJ whole genome shotgun (WGS) entry which is preliminary data.</text>
</comment>
<organism evidence="2 3">
    <name type="scientific">Limnohabitans curvus</name>
    <dbReference type="NCBI Taxonomy" id="323423"/>
    <lineage>
        <taxon>Bacteria</taxon>
        <taxon>Pseudomonadati</taxon>
        <taxon>Pseudomonadota</taxon>
        <taxon>Betaproteobacteria</taxon>
        <taxon>Burkholderiales</taxon>
        <taxon>Comamonadaceae</taxon>
        <taxon>Limnohabitans</taxon>
    </lineage>
</organism>
<dbReference type="Gene3D" id="3.20.20.140">
    <property type="entry name" value="Metal-dependent hydrolases"/>
    <property type="match status" value="1"/>
</dbReference>
<dbReference type="AlphaFoldDB" id="A0A315ESF3"/>
<dbReference type="SUPFAM" id="SSF51556">
    <property type="entry name" value="Metallo-dependent hydrolases"/>
    <property type="match status" value="1"/>
</dbReference>
<dbReference type="InterPro" id="IPR006680">
    <property type="entry name" value="Amidohydro-rel"/>
</dbReference>
<name>A0A315ESF3_9BURK</name>
<dbReference type="InterPro" id="IPR032466">
    <property type="entry name" value="Metal_Hydrolase"/>
</dbReference>
<dbReference type="Proteomes" id="UP000251341">
    <property type="component" value="Unassembled WGS sequence"/>
</dbReference>